<dbReference type="OrthoDB" id="211588at2"/>
<dbReference type="PANTHER" id="PTHR33321:SF12">
    <property type="entry name" value="PLANT BASIC SECRETORY PROTEIN (BSP) FAMILY PROTEIN"/>
    <property type="match status" value="1"/>
</dbReference>
<name>A0A1H3YSY7_9SPHI</name>
<dbReference type="Pfam" id="PF04450">
    <property type="entry name" value="BSP"/>
    <property type="match status" value="1"/>
</dbReference>
<protein>
    <submittedName>
        <fullName evidence="1">Peptidase</fullName>
    </submittedName>
</protein>
<proteinExistence type="predicted"/>
<sequence length="234" mass="26256">MRQQFIFTIFAMLLVGTLSGETRDASLKAQTPADTIRKEGYALIFNSNDPNLVPAVKQKLIDTYFQVYPVLVKTFNKKATKNVVFIVDTAYKYVAESSGGEVKFSAGYLKAHPYDTDVVTHETMHIVQGYGDSTGPGWLTEGIADYVRYAYGIDNAGSKWALPDYNAKQNYTNSYRITGRFLLWIEQHVKKGTVKMMDASLRTHTYNDGTWKELTGKTLDELWAVYASSPAVTV</sequence>
<reference evidence="1 2" key="1">
    <citation type="submission" date="2016-10" db="EMBL/GenBank/DDBJ databases">
        <authorList>
            <person name="de Groot N.N."/>
        </authorList>
    </citation>
    <scope>NUCLEOTIDE SEQUENCE [LARGE SCALE GENOMIC DNA]</scope>
    <source>
        <strain evidence="1 2">DSM 19033</strain>
    </source>
</reference>
<dbReference type="Proteomes" id="UP000198850">
    <property type="component" value="Unassembled WGS sequence"/>
</dbReference>
<dbReference type="PANTHER" id="PTHR33321">
    <property type="match status" value="1"/>
</dbReference>
<organism evidence="1 2">
    <name type="scientific">Pedobacter hartonius</name>
    <dbReference type="NCBI Taxonomy" id="425514"/>
    <lineage>
        <taxon>Bacteria</taxon>
        <taxon>Pseudomonadati</taxon>
        <taxon>Bacteroidota</taxon>
        <taxon>Sphingobacteriia</taxon>
        <taxon>Sphingobacteriales</taxon>
        <taxon>Sphingobacteriaceae</taxon>
        <taxon>Pedobacter</taxon>
    </lineage>
</organism>
<gene>
    <name evidence="1" type="ORF">SAMN05443550_102114</name>
</gene>
<evidence type="ECO:0000313" key="2">
    <source>
        <dbReference type="Proteomes" id="UP000198850"/>
    </source>
</evidence>
<dbReference type="RefSeq" id="WP_090555294.1">
    <property type="nucleotide sequence ID" value="NZ_FNRA01000002.1"/>
</dbReference>
<evidence type="ECO:0000313" key="1">
    <source>
        <dbReference type="EMBL" id="SEA14527.1"/>
    </source>
</evidence>
<dbReference type="InterPro" id="IPR007541">
    <property type="entry name" value="Uncharacterised_BSP"/>
</dbReference>
<accession>A0A1H3YSY7</accession>
<keyword evidence="2" id="KW-1185">Reference proteome</keyword>
<dbReference type="EMBL" id="FNRA01000002">
    <property type="protein sequence ID" value="SEA14527.1"/>
    <property type="molecule type" value="Genomic_DNA"/>
</dbReference>
<dbReference type="AlphaFoldDB" id="A0A1H3YSY7"/>
<dbReference type="STRING" id="425514.SAMN05443550_102114"/>